<evidence type="ECO:0000256" key="1">
    <source>
        <dbReference type="PROSITE-ProRule" id="PRU00117"/>
    </source>
</evidence>
<dbReference type="WBParaSite" id="SSTP_0000960400.1">
    <property type="protein sequence ID" value="SSTP_0000960400.1"/>
    <property type="gene ID" value="SSTP_0000960400"/>
</dbReference>
<organism evidence="5">
    <name type="scientific">Strongyloides stercoralis</name>
    <name type="common">Threadworm</name>
    <dbReference type="NCBI Taxonomy" id="6248"/>
    <lineage>
        <taxon>Eukaryota</taxon>
        <taxon>Metazoa</taxon>
        <taxon>Ecdysozoa</taxon>
        <taxon>Nematoda</taxon>
        <taxon>Chromadorea</taxon>
        <taxon>Rhabditida</taxon>
        <taxon>Tylenchina</taxon>
        <taxon>Panagrolaimomorpha</taxon>
        <taxon>Strongyloidoidea</taxon>
        <taxon>Strongyloididae</taxon>
        <taxon>Strongyloides</taxon>
    </lineage>
</organism>
<dbReference type="SUPFAM" id="SSF54791">
    <property type="entry name" value="Eukaryotic type KH-domain (KH-domain type I)"/>
    <property type="match status" value="1"/>
</dbReference>
<keyword evidence="1" id="KW-0694">RNA-binding</keyword>
<dbReference type="InterPro" id="IPR004087">
    <property type="entry name" value="KH_dom"/>
</dbReference>
<dbReference type="GO" id="GO:0003723">
    <property type="term" value="F:RNA binding"/>
    <property type="evidence" value="ECO:0007669"/>
    <property type="project" value="UniProtKB-UniRule"/>
</dbReference>
<evidence type="ECO:0000313" key="6">
    <source>
        <dbReference type="WBParaSite" id="TCONS_00007990.p1"/>
    </source>
</evidence>
<feature type="domain" description="K Homology" evidence="3">
    <location>
        <begin position="28"/>
        <end position="98"/>
    </location>
</feature>
<dbReference type="SMART" id="SM00256">
    <property type="entry name" value="FBOX"/>
    <property type="match status" value="1"/>
</dbReference>
<dbReference type="SMART" id="SM00322">
    <property type="entry name" value="KH"/>
    <property type="match status" value="1"/>
</dbReference>
<dbReference type="InterPro" id="IPR036612">
    <property type="entry name" value="KH_dom_type_1_sf"/>
</dbReference>
<keyword evidence="4" id="KW-1185">Reference proteome</keyword>
<dbReference type="WBParaSite" id="TCONS_00007990.p1">
    <property type="protein sequence ID" value="TCONS_00007990.p1"/>
    <property type="gene ID" value="XLOC_005997"/>
</dbReference>
<evidence type="ECO:0000259" key="2">
    <source>
        <dbReference type="SMART" id="SM00256"/>
    </source>
</evidence>
<evidence type="ECO:0000259" key="3">
    <source>
        <dbReference type="SMART" id="SM00322"/>
    </source>
</evidence>
<sequence>MINLSKYFSVKINTMSNEFDSIYNNQQVFDAHYIYIPNHCCGLIIGKKGQTIKRLEAISGAKLTFKSKEASFTHTPLRIFGSMAAIHNAREYINEILLANNERYSLPQQFLNANTSFFYRYSTNFNPTPSIVGGGVFVLPEINVKNSYKHLFRNDLSYFTLKNGNINHLERLFGRYGCMGVPDGVNEIFNKLPNELWYKIFNNIACNKNNSIELLKLRSVAKRWNSIIDNLCTRSQYKVQKRLVKIQFICKYGNSVEDWVVNISKSERDMGVNCKIKDLYKYIRFLDFEGKLLFCESDSMNEYIFECLLQYKKFIRPRAVTFTGGLLNKNKQGMLAFLGMMPSIEKLHFQWCEPQSNFFDDSFLIVCPNVKGFLIQQTTRNLRKQPKINFTMGGLTQAISLKTDYIFIPFVRNFKQETVQKMMEKYFRLCDGGRQKYMAMISVGHIKRPQMNATLDNLGWITREDNSTLAYQIPRPNLIKKDLPLFFHSVDCTGTLIITTYNNGDKFGRYGAPILHFNNKTEFTVNEKSMVWNVHSDF</sequence>
<dbReference type="CDD" id="cd00105">
    <property type="entry name" value="KH-I"/>
    <property type="match status" value="1"/>
</dbReference>
<dbReference type="Proteomes" id="UP000035681">
    <property type="component" value="Unplaced"/>
</dbReference>
<dbReference type="PROSITE" id="PS50084">
    <property type="entry name" value="KH_TYPE_1"/>
    <property type="match status" value="1"/>
</dbReference>
<dbReference type="InterPro" id="IPR001810">
    <property type="entry name" value="F-box_dom"/>
</dbReference>
<evidence type="ECO:0000313" key="4">
    <source>
        <dbReference type="Proteomes" id="UP000035681"/>
    </source>
</evidence>
<accession>A0A913I202</accession>
<evidence type="ECO:0000313" key="5">
    <source>
        <dbReference type="WBParaSite" id="SSTP_0000960400.1"/>
    </source>
</evidence>
<dbReference type="AlphaFoldDB" id="A0A913I202"/>
<feature type="domain" description="F-box" evidence="2">
    <location>
        <begin position="192"/>
        <end position="237"/>
    </location>
</feature>
<reference evidence="5" key="1">
    <citation type="submission" date="2022-10" db="UniProtKB">
        <authorList>
            <consortium name="WormBaseParasite"/>
        </authorList>
    </citation>
    <scope>IDENTIFICATION</scope>
</reference>
<protein>
    <submittedName>
        <fullName evidence="5 6">F-box domain-containing protein</fullName>
    </submittedName>
</protein>
<name>A0A913I202_STRER</name>
<dbReference type="InterPro" id="IPR004088">
    <property type="entry name" value="KH_dom_type_1"/>
</dbReference>
<proteinExistence type="predicted"/>
<dbReference type="Gene3D" id="3.30.1370.10">
    <property type="entry name" value="K Homology domain, type 1"/>
    <property type="match status" value="1"/>
</dbReference>
<dbReference type="Pfam" id="PF00013">
    <property type="entry name" value="KH_1"/>
    <property type="match status" value="1"/>
</dbReference>